<evidence type="ECO:0000313" key="14">
    <source>
        <dbReference type="Proteomes" id="UP000253472"/>
    </source>
</evidence>
<dbReference type="EMBL" id="QLNQ01000021">
    <property type="protein sequence ID" value="RCK64866.1"/>
    <property type="molecule type" value="Genomic_DNA"/>
</dbReference>
<dbReference type="InterPro" id="IPR051410">
    <property type="entry name" value="Ferric/Cupric_Reductase"/>
</dbReference>
<evidence type="ECO:0000259" key="11">
    <source>
        <dbReference type="Pfam" id="PF01794"/>
    </source>
</evidence>
<comment type="caution">
    <text evidence="13">The sequence shown here is derived from an EMBL/GenBank/DDBJ whole genome shotgun (WGS) entry which is preliminary data.</text>
</comment>
<feature type="transmembrane region" description="Helical" evidence="10">
    <location>
        <begin position="105"/>
        <end position="128"/>
    </location>
</feature>
<reference evidence="13 14" key="1">
    <citation type="submission" date="2018-06" db="EMBL/GenBank/DDBJ databases">
        <title>Whole genome sequencing of Candida tropicalis (genome annotated by CSBL at Korea University).</title>
        <authorList>
            <person name="Ahn J."/>
        </authorList>
    </citation>
    <scope>NUCLEOTIDE SEQUENCE [LARGE SCALE GENOMIC DNA]</scope>
    <source>
        <strain evidence="13 14">ATCC 20962</strain>
    </source>
</reference>
<evidence type="ECO:0000256" key="8">
    <source>
        <dbReference type="ARBA" id="ARBA00023065"/>
    </source>
</evidence>
<evidence type="ECO:0000256" key="4">
    <source>
        <dbReference type="ARBA" id="ARBA00022692"/>
    </source>
</evidence>
<dbReference type="PROSITE" id="PS51257">
    <property type="entry name" value="PROKAR_LIPOPROTEIN"/>
    <property type="match status" value="1"/>
</dbReference>
<dbReference type="InterPro" id="IPR013121">
    <property type="entry name" value="Fe_red_NAD-bd_6"/>
</dbReference>
<feature type="transmembrane region" description="Helical" evidence="10">
    <location>
        <begin position="215"/>
        <end position="234"/>
    </location>
</feature>
<evidence type="ECO:0000256" key="10">
    <source>
        <dbReference type="SAM" id="Phobius"/>
    </source>
</evidence>
<evidence type="ECO:0000256" key="2">
    <source>
        <dbReference type="ARBA" id="ARBA00022448"/>
    </source>
</evidence>
<evidence type="ECO:0000256" key="3">
    <source>
        <dbReference type="ARBA" id="ARBA00022630"/>
    </source>
</evidence>
<keyword evidence="7" id="KW-0560">Oxidoreductase</keyword>
<organism evidence="13 14">
    <name type="scientific">Candida viswanathii</name>
    <dbReference type="NCBI Taxonomy" id="5486"/>
    <lineage>
        <taxon>Eukaryota</taxon>
        <taxon>Fungi</taxon>
        <taxon>Dikarya</taxon>
        <taxon>Ascomycota</taxon>
        <taxon>Saccharomycotina</taxon>
        <taxon>Pichiomycetes</taxon>
        <taxon>Debaryomycetaceae</taxon>
        <taxon>Candida/Lodderomyces clade</taxon>
        <taxon>Candida</taxon>
    </lineage>
</organism>
<evidence type="ECO:0000256" key="1">
    <source>
        <dbReference type="ARBA" id="ARBA00004141"/>
    </source>
</evidence>
<evidence type="ECO:0000259" key="12">
    <source>
        <dbReference type="Pfam" id="PF08030"/>
    </source>
</evidence>
<keyword evidence="5" id="KW-0274">FAD</keyword>
<gene>
    <name evidence="13" type="primary">CFL1_0</name>
    <name evidence="13" type="ORF">Cantr_00599</name>
</gene>
<evidence type="ECO:0000256" key="7">
    <source>
        <dbReference type="ARBA" id="ARBA00023002"/>
    </source>
</evidence>
<dbReference type="GO" id="GO:0005886">
    <property type="term" value="C:plasma membrane"/>
    <property type="evidence" value="ECO:0007669"/>
    <property type="project" value="TreeGrafter"/>
</dbReference>
<feature type="domain" description="Ferric oxidoreductase" evidence="11">
    <location>
        <begin position="200"/>
        <end position="256"/>
    </location>
</feature>
<keyword evidence="8" id="KW-0406">Ion transport</keyword>
<keyword evidence="9 10" id="KW-0472">Membrane</keyword>
<keyword evidence="4 10" id="KW-0812">Transmembrane</keyword>
<dbReference type="GO" id="GO:0006879">
    <property type="term" value="P:intracellular iron ion homeostasis"/>
    <property type="evidence" value="ECO:0007669"/>
    <property type="project" value="TreeGrafter"/>
</dbReference>
<dbReference type="PANTHER" id="PTHR32361">
    <property type="entry name" value="FERRIC/CUPRIC REDUCTASE TRANSMEMBRANE COMPONENT"/>
    <property type="match status" value="1"/>
</dbReference>
<evidence type="ECO:0000256" key="5">
    <source>
        <dbReference type="ARBA" id="ARBA00022827"/>
    </source>
</evidence>
<name>A0A367YG77_9ASCO</name>
<proteinExistence type="predicted"/>
<protein>
    <submittedName>
        <fullName evidence="13">Putative ferric reductase transmembrane component</fullName>
    </submittedName>
</protein>
<keyword evidence="2" id="KW-0813">Transport</keyword>
<dbReference type="InterPro" id="IPR039261">
    <property type="entry name" value="FNR_nucleotide-bd"/>
</dbReference>
<feature type="transmembrane region" description="Helical" evidence="10">
    <location>
        <begin position="148"/>
        <end position="171"/>
    </location>
</feature>
<dbReference type="AlphaFoldDB" id="A0A367YG77"/>
<dbReference type="PANTHER" id="PTHR32361:SF9">
    <property type="entry name" value="FERRIC REDUCTASE TRANSMEMBRANE COMPONENT 3-RELATED"/>
    <property type="match status" value="1"/>
</dbReference>
<feature type="transmembrane region" description="Helical" evidence="10">
    <location>
        <begin position="241"/>
        <end position="259"/>
    </location>
</feature>
<evidence type="ECO:0000256" key="6">
    <source>
        <dbReference type="ARBA" id="ARBA00022989"/>
    </source>
</evidence>
<dbReference type="Proteomes" id="UP000253472">
    <property type="component" value="Unassembled WGS sequence"/>
</dbReference>
<keyword evidence="6 10" id="KW-1133">Transmembrane helix</keyword>
<dbReference type="InterPro" id="IPR013130">
    <property type="entry name" value="Fe3_Rdtase_TM_dom"/>
</dbReference>
<dbReference type="Gene3D" id="3.40.50.80">
    <property type="entry name" value="Nucleotide-binding domain of ferredoxin-NADP reductase (FNR) module"/>
    <property type="match status" value="1"/>
</dbReference>
<feature type="domain" description="Ferric reductase NAD binding" evidence="12">
    <location>
        <begin position="350"/>
        <end position="455"/>
    </location>
</feature>
<feature type="transmembrane region" description="Helical" evidence="10">
    <location>
        <begin position="183"/>
        <end position="203"/>
    </location>
</feature>
<evidence type="ECO:0000256" key="9">
    <source>
        <dbReference type="ARBA" id="ARBA00023136"/>
    </source>
</evidence>
<feature type="transmembrane region" description="Helical" evidence="10">
    <location>
        <begin position="265"/>
        <end position="283"/>
    </location>
</feature>
<dbReference type="Pfam" id="PF08030">
    <property type="entry name" value="NAD_binding_6"/>
    <property type="match status" value="1"/>
</dbReference>
<accession>A0A367YG77</accession>
<sequence>MPKCFCTNQNVLATFAGCVSYNNRNSSSIVHTAVEACDEFSNVDLPEDWFESSYNYFLENAVELNEIPDFNVMVQVEVPIIFDGDQILLDADGYEQLVGNYVLSFYLGIGAVGYWFLVMILQGIANWSKVLFPGVVKKYFDCLIPTRYETVVILGFYAYIIVIHCIDFHYVEGVPLYDSKYQFLLRVSADRTGIIATIIMPLYYTEEAKETYFSWGIIATIASGLIMIQTMLFFRRNWYEMFVFIHVVMVAIFICGTWIHVEDLGYIWFVYPAAAVWYFDRLVRIVRLVWFGFPKARIALLTSDTIKVVIPKPHDKNIVWYCKVKGGMTHGFVEGPYGEATPAKYADTAVFIFSGSCLPGLYSEVKEMARRVPGGSKKVMTFIWVIKDHSSLVWFQEEPEVLRNTNIQTTIYVSKPPMILGSSDEKKAESKVSIYDDSESVRPRLEHIEFREGRPSIE</sequence>
<dbReference type="OrthoDB" id="4494341at2759"/>
<dbReference type="STRING" id="5486.A0A367YG77"/>
<keyword evidence="14" id="KW-1185">Reference proteome</keyword>
<dbReference type="GO" id="GO:0015677">
    <property type="term" value="P:copper ion import"/>
    <property type="evidence" value="ECO:0007669"/>
    <property type="project" value="TreeGrafter"/>
</dbReference>
<dbReference type="Pfam" id="PF01794">
    <property type="entry name" value="Ferric_reduct"/>
    <property type="match status" value="1"/>
</dbReference>
<dbReference type="GO" id="GO:0006826">
    <property type="term" value="P:iron ion transport"/>
    <property type="evidence" value="ECO:0007669"/>
    <property type="project" value="TreeGrafter"/>
</dbReference>
<dbReference type="GO" id="GO:0000293">
    <property type="term" value="F:ferric-chelate reductase activity"/>
    <property type="evidence" value="ECO:0007669"/>
    <property type="project" value="TreeGrafter"/>
</dbReference>
<keyword evidence="3" id="KW-0285">Flavoprotein</keyword>
<evidence type="ECO:0000313" key="13">
    <source>
        <dbReference type="EMBL" id="RCK64866.1"/>
    </source>
</evidence>
<comment type="subcellular location">
    <subcellularLocation>
        <location evidence="1">Membrane</location>
        <topology evidence="1">Multi-pass membrane protein</topology>
    </subcellularLocation>
</comment>